<feature type="domain" description="PaaD zinc beta ribbon" evidence="2">
    <location>
        <begin position="137"/>
        <end position="179"/>
    </location>
</feature>
<dbReference type="InterPro" id="IPR002744">
    <property type="entry name" value="MIP18-like"/>
</dbReference>
<accession>A0ABQ2TEJ7</accession>
<dbReference type="InterPro" id="IPR034904">
    <property type="entry name" value="FSCA_dom_sf"/>
</dbReference>
<proteinExistence type="predicted"/>
<dbReference type="Pfam" id="PF01883">
    <property type="entry name" value="FeS_assembly_P"/>
    <property type="match status" value="1"/>
</dbReference>
<reference evidence="4" key="1">
    <citation type="journal article" date="2019" name="Int. J. Syst. Evol. Microbiol.">
        <title>The Global Catalogue of Microorganisms (GCM) 10K type strain sequencing project: providing services to taxonomists for standard genome sequencing and annotation.</title>
        <authorList>
            <consortium name="The Broad Institute Genomics Platform"/>
            <consortium name="The Broad Institute Genome Sequencing Center for Infectious Disease"/>
            <person name="Wu L."/>
            <person name="Ma J."/>
        </authorList>
    </citation>
    <scope>NUCLEOTIDE SEQUENCE [LARGE SCALE GENOMIC DNA]</scope>
    <source>
        <strain evidence="4">JCM 4416</strain>
    </source>
</reference>
<dbReference type="InterPro" id="IPR052339">
    <property type="entry name" value="Fe-S_Maturation_MIP18"/>
</dbReference>
<dbReference type="PANTHER" id="PTHR42831:SF3">
    <property type="entry name" value="1,2-PHENYLACETYL-COA EPOXIDASE, SUBUNIT D-RELATED"/>
    <property type="match status" value="1"/>
</dbReference>
<evidence type="ECO:0000313" key="4">
    <source>
        <dbReference type="Proteomes" id="UP000597853"/>
    </source>
</evidence>
<dbReference type="InterPro" id="IPR056572">
    <property type="entry name" value="Zn_ribbon_PaaD"/>
</dbReference>
<evidence type="ECO:0000259" key="1">
    <source>
        <dbReference type="Pfam" id="PF01883"/>
    </source>
</evidence>
<dbReference type="Proteomes" id="UP000597853">
    <property type="component" value="Unassembled WGS sequence"/>
</dbReference>
<dbReference type="EMBL" id="BMTX01000017">
    <property type="protein sequence ID" value="GGS62564.1"/>
    <property type="molecule type" value="Genomic_DNA"/>
</dbReference>
<dbReference type="Gene3D" id="3.30.300.130">
    <property type="entry name" value="Fe-S cluster assembly (FSCA)"/>
    <property type="match status" value="1"/>
</dbReference>
<gene>
    <name evidence="3" type="ORF">GCM10010285_47370</name>
</gene>
<comment type="caution">
    <text evidence="3">The sequence shown here is derived from an EMBL/GenBank/DDBJ whole genome shotgun (WGS) entry which is preliminary data.</text>
</comment>
<protein>
    <submittedName>
        <fullName evidence="3">Phenylacetate-CoA oxygenase subunit PaaJ</fullName>
    </submittedName>
</protein>
<dbReference type="Pfam" id="PF23451">
    <property type="entry name" value="Zn_ribbon_PaaD"/>
    <property type="match status" value="1"/>
</dbReference>
<name>A0ABQ2TEJ7_STREZ</name>
<dbReference type="InterPro" id="IPR011883">
    <property type="entry name" value="PaaD-like"/>
</dbReference>
<dbReference type="PANTHER" id="PTHR42831">
    <property type="entry name" value="FE-S PROTEIN MATURATION AUXILIARY FACTOR YITW"/>
    <property type="match status" value="1"/>
</dbReference>
<dbReference type="NCBIfam" id="TIGR02159">
    <property type="entry name" value="PA_CoA_Oxy4"/>
    <property type="match status" value="1"/>
</dbReference>
<feature type="domain" description="MIP18 family-like" evidence="1">
    <location>
        <begin position="26"/>
        <end position="89"/>
    </location>
</feature>
<organism evidence="3 4">
    <name type="scientific">Streptomyces pseudogriseolus</name>
    <name type="common">Streptomyces gancidicus</name>
    <name type="synonym">Streptomyces rubiginosus</name>
    <dbReference type="NCBI Taxonomy" id="36817"/>
    <lineage>
        <taxon>Bacteria</taxon>
        <taxon>Bacillati</taxon>
        <taxon>Actinomycetota</taxon>
        <taxon>Actinomycetes</taxon>
        <taxon>Kitasatosporales</taxon>
        <taxon>Streptomycetaceae</taxon>
        <taxon>Streptomyces</taxon>
        <taxon>Streptomyces pseudogriseolus group</taxon>
    </lineage>
</organism>
<keyword evidence="4" id="KW-1185">Reference proteome</keyword>
<sequence>MTARTDTTAPLRGAPVAVTAPRLDVARVRARVEAVPDPELPMITLGDLGVVSAVTTADDGALTVDLTPTFLGCPALPAITAAVRDVLEECGHPDGRVRQVLAPAWSTDRITAEGRAKLAVHGIAPPSPAGAASGPVRVDLGVPCPHCGSRATRPHSSFGPTRCQSMLRCTACRETFPTMTAI</sequence>
<dbReference type="SUPFAM" id="SSF117916">
    <property type="entry name" value="Fe-S cluster assembly (FSCA) domain-like"/>
    <property type="match status" value="1"/>
</dbReference>
<evidence type="ECO:0000313" key="3">
    <source>
        <dbReference type="EMBL" id="GGS62564.1"/>
    </source>
</evidence>
<evidence type="ECO:0000259" key="2">
    <source>
        <dbReference type="Pfam" id="PF23451"/>
    </source>
</evidence>